<protein>
    <submittedName>
        <fullName evidence="1">Uncharacterized protein</fullName>
    </submittedName>
</protein>
<name>A0A1L5PPD7_PSEPU</name>
<organism evidence="1 2">
    <name type="scientific">Pseudomonas putida</name>
    <name type="common">Arthrobacter siderocapsulatus</name>
    <dbReference type="NCBI Taxonomy" id="303"/>
    <lineage>
        <taxon>Bacteria</taxon>
        <taxon>Pseudomonadati</taxon>
        <taxon>Pseudomonadota</taxon>
        <taxon>Gammaproteobacteria</taxon>
        <taxon>Pseudomonadales</taxon>
        <taxon>Pseudomonadaceae</taxon>
        <taxon>Pseudomonas</taxon>
    </lineage>
</organism>
<accession>A0A1L5PPD7</accession>
<dbReference type="Proteomes" id="UP000185146">
    <property type="component" value="Chromosome"/>
</dbReference>
<evidence type="ECO:0000313" key="2">
    <source>
        <dbReference type="Proteomes" id="UP000185146"/>
    </source>
</evidence>
<dbReference type="EMBL" id="CP018743">
    <property type="protein sequence ID" value="APO81876.1"/>
    <property type="molecule type" value="Genomic_DNA"/>
</dbReference>
<evidence type="ECO:0000313" key="1">
    <source>
        <dbReference type="EMBL" id="APO81876.1"/>
    </source>
</evidence>
<sequence>MKYGADHGLDEYQIAERDQLIEDIKQGLRNFDETYGLGLPLERFERPLEPGIPSNIVYGNRRPIHDEAWVRKKRDHILEDLLSYLAQLIVRNVATMGRNDDRLIGSSHAVALKLCSSHPVKGEFGFAREDDGFRLRSDTGKLGLTFQDIVGRVCDEYEQRYKTYRLWDDHALKLLAQYLFSGVWDCTVFEEGALWAVLNSEGEPVGLDKFIEAADEALLALPLERLTEASFPDYTGVIFSEYVPAENMSPTQKEALYRQYVEILTQ</sequence>
<gene>
    <name evidence="1" type="ORF">BL240_10670</name>
</gene>
<dbReference type="AlphaFoldDB" id="A0A1L5PPD7"/>
<reference evidence="1 2" key="1">
    <citation type="submission" date="2016-12" db="EMBL/GenBank/DDBJ databases">
        <title>Draft Genome Sequence of Mercury Resistant Pseudomonas DRA525.</title>
        <authorList>
            <person name="Drace K.M."/>
        </authorList>
    </citation>
    <scope>NUCLEOTIDE SEQUENCE [LARGE SCALE GENOMIC DNA]</scope>
    <source>
        <strain evidence="1 2">DRA525</strain>
    </source>
</reference>
<dbReference type="RefSeq" id="WP_075044770.1">
    <property type="nucleotide sequence ID" value="NZ_CP018743.1"/>
</dbReference>
<proteinExistence type="predicted"/>